<dbReference type="Pfam" id="PF13241">
    <property type="entry name" value="NAD_binding_7"/>
    <property type="match status" value="1"/>
</dbReference>
<organism evidence="7 8">
    <name type="scientific">Archaeoglobus profundus (strain DSM 5631 / JCM 9629 / NBRC 100127 / Av18)</name>
    <dbReference type="NCBI Taxonomy" id="572546"/>
    <lineage>
        <taxon>Archaea</taxon>
        <taxon>Methanobacteriati</taxon>
        <taxon>Methanobacteriota</taxon>
        <taxon>Archaeoglobi</taxon>
        <taxon>Archaeoglobales</taxon>
        <taxon>Archaeoglobaceae</taxon>
        <taxon>Archaeoglobus</taxon>
    </lineage>
</organism>
<evidence type="ECO:0000256" key="4">
    <source>
        <dbReference type="ARBA" id="ARBA00023027"/>
    </source>
</evidence>
<evidence type="ECO:0000256" key="3">
    <source>
        <dbReference type="ARBA" id="ARBA00023002"/>
    </source>
</evidence>
<dbReference type="OrthoDB" id="10510at2157"/>
<dbReference type="InterPro" id="IPR006367">
    <property type="entry name" value="Sirohaem_synthase_N"/>
</dbReference>
<evidence type="ECO:0000256" key="2">
    <source>
        <dbReference type="ARBA" id="ARBA00012400"/>
    </source>
</evidence>
<dbReference type="NCBIfam" id="TIGR01470">
    <property type="entry name" value="cysG_Nterm"/>
    <property type="match status" value="1"/>
</dbReference>
<dbReference type="GO" id="GO:0004325">
    <property type="term" value="F:ferrochelatase activity"/>
    <property type="evidence" value="ECO:0007669"/>
    <property type="project" value="InterPro"/>
</dbReference>
<comment type="catalytic activity">
    <reaction evidence="6">
        <text>precorrin-2 + NAD(+) = sirohydrochlorin + NADH + 2 H(+)</text>
        <dbReference type="Rhea" id="RHEA:15613"/>
        <dbReference type="ChEBI" id="CHEBI:15378"/>
        <dbReference type="ChEBI" id="CHEBI:57540"/>
        <dbReference type="ChEBI" id="CHEBI:57945"/>
        <dbReference type="ChEBI" id="CHEBI:58351"/>
        <dbReference type="ChEBI" id="CHEBI:58827"/>
        <dbReference type="EC" id="1.3.1.76"/>
    </reaction>
</comment>
<dbReference type="KEGG" id="apo:Arcpr_0015"/>
<sequence length="231" mass="26292">MRVPIYVEFEGKNVLVIGGGGVGTFRAKKFLNAGANVKVLSLEFSDELKELQREGKVELVKGDVRDLERLERLIEKSNLVVVALPFTDLNDTIVELAKKYKTLVNLANDAKKTEVVIPFEGEFEGIRFAVTTEGKSGIVARRVKDLFLKALEEDEDVVFFLKAMDHLKKYMKSRNIPIQLRMKLYFAVSDDEQFRKLVKEGDVESAKKWAEKLVDEYVSGKRELNVKGIEF</sequence>
<dbReference type="GO" id="GO:0043115">
    <property type="term" value="F:precorrin-2 dehydrogenase activity"/>
    <property type="evidence" value="ECO:0007669"/>
    <property type="project" value="UniProtKB-EC"/>
</dbReference>
<dbReference type="InterPro" id="IPR028161">
    <property type="entry name" value="Met8-like"/>
</dbReference>
<dbReference type="PaxDb" id="572546-Arcpr_0015"/>
<dbReference type="SUPFAM" id="SSF51735">
    <property type="entry name" value="NAD(P)-binding Rossmann-fold domains"/>
    <property type="match status" value="1"/>
</dbReference>
<dbReference type="STRING" id="572546.Arcpr_0015"/>
<reference evidence="7 8" key="1">
    <citation type="journal article" date="2010" name="Stand. Genomic Sci.">
        <title>Complete genome sequence of Archaeoglobus profundus type strain (AV18).</title>
        <authorList>
            <person name="von Jan M."/>
            <person name="Lapidus A."/>
            <person name="Del Rio T.G."/>
            <person name="Copeland A."/>
            <person name="Tice H."/>
            <person name="Cheng J.F."/>
            <person name="Lucas S."/>
            <person name="Chen F."/>
            <person name="Nolan M."/>
            <person name="Goodwin L."/>
            <person name="Han C."/>
            <person name="Pitluck S."/>
            <person name="Liolios K."/>
            <person name="Ivanova N."/>
            <person name="Mavromatis K."/>
            <person name="Ovchinnikova G."/>
            <person name="Chertkov O."/>
            <person name="Pati A."/>
            <person name="Chen A."/>
            <person name="Palaniappan K."/>
            <person name="Land M."/>
            <person name="Hauser L."/>
            <person name="Chang Y.J."/>
            <person name="Jeffries C.D."/>
            <person name="Saunders E."/>
            <person name="Brettin T."/>
            <person name="Detter J.C."/>
            <person name="Chain P."/>
            <person name="Eichinger K."/>
            <person name="Huber H."/>
            <person name="Spring S."/>
            <person name="Rohde M."/>
            <person name="Goker M."/>
            <person name="Wirth R."/>
            <person name="Woyke T."/>
            <person name="Bristow J."/>
            <person name="Eisen J.A."/>
            <person name="Markowitz V."/>
            <person name="Hugenholtz P."/>
            <person name="Kyrpides N.C."/>
            <person name="Klenk H.P."/>
        </authorList>
    </citation>
    <scope>NUCLEOTIDE SEQUENCE [LARGE SCALE GENOMIC DNA]</scope>
    <source>
        <strain evidence="8">DSM 5631 / JCM 9629 / NBRC 100127 / Av18</strain>
    </source>
</reference>
<dbReference type="Gene3D" id="3.40.50.720">
    <property type="entry name" value="NAD(P)-binding Rossmann-like Domain"/>
    <property type="match status" value="1"/>
</dbReference>
<keyword evidence="8" id="KW-1185">Reference proteome</keyword>
<dbReference type="InterPro" id="IPR036291">
    <property type="entry name" value="NAD(P)-bd_dom_sf"/>
</dbReference>
<proteinExistence type="predicted"/>
<evidence type="ECO:0000313" key="7">
    <source>
        <dbReference type="EMBL" id="ADB57093.1"/>
    </source>
</evidence>
<dbReference type="RefSeq" id="WP_012939429.1">
    <property type="nucleotide sequence ID" value="NC_013741.1"/>
</dbReference>
<dbReference type="EMBL" id="CP001857">
    <property type="protein sequence ID" value="ADB57093.1"/>
    <property type="molecule type" value="Genomic_DNA"/>
</dbReference>
<evidence type="ECO:0000313" key="8">
    <source>
        <dbReference type="Proteomes" id="UP000001901"/>
    </source>
</evidence>
<keyword evidence="4" id="KW-0520">NAD</keyword>
<protein>
    <recommendedName>
        <fullName evidence="2">precorrin-2 dehydrogenase</fullName>
        <ecNumber evidence="2">1.3.1.76</ecNumber>
    </recommendedName>
</protein>
<comment type="pathway">
    <text evidence="1">Porphyrin-containing compound metabolism; siroheme biosynthesis; sirohydrochlorin from precorrin-2: step 1/1.</text>
</comment>
<dbReference type="eggNOG" id="arCOG01044">
    <property type="taxonomic scope" value="Archaea"/>
</dbReference>
<gene>
    <name evidence="7" type="ordered locus">Arcpr_0015</name>
</gene>
<dbReference type="AlphaFoldDB" id="D2RFL8"/>
<dbReference type="EC" id="1.3.1.76" evidence="2"/>
<accession>D2RFL8</accession>
<keyword evidence="3" id="KW-0560">Oxidoreductase</keyword>
<dbReference type="GeneID" id="8738659"/>
<name>D2RFL8_ARCPA</name>
<evidence type="ECO:0000256" key="1">
    <source>
        <dbReference type="ARBA" id="ARBA00005010"/>
    </source>
</evidence>
<evidence type="ECO:0000256" key="5">
    <source>
        <dbReference type="ARBA" id="ARBA00023244"/>
    </source>
</evidence>
<dbReference type="HOGENOM" id="CLU_011276_8_2_2"/>
<dbReference type="SUPFAM" id="SSF75615">
    <property type="entry name" value="Siroheme synthase middle domains-like"/>
    <property type="match status" value="1"/>
</dbReference>
<dbReference type="PANTHER" id="PTHR35330:SF1">
    <property type="entry name" value="SIROHEME BIOSYNTHESIS PROTEIN MET8"/>
    <property type="match status" value="1"/>
</dbReference>
<dbReference type="UniPathway" id="UPA00262">
    <property type="reaction ID" value="UER00222"/>
</dbReference>
<keyword evidence="5" id="KW-0627">Porphyrin biosynthesis</keyword>
<dbReference type="GO" id="GO:0019354">
    <property type="term" value="P:siroheme biosynthetic process"/>
    <property type="evidence" value="ECO:0007669"/>
    <property type="project" value="UniProtKB-UniPathway"/>
</dbReference>
<dbReference type="Proteomes" id="UP000001901">
    <property type="component" value="Chromosome"/>
</dbReference>
<dbReference type="PANTHER" id="PTHR35330">
    <property type="entry name" value="SIROHEME BIOSYNTHESIS PROTEIN MET8"/>
    <property type="match status" value="1"/>
</dbReference>
<evidence type="ECO:0000256" key="6">
    <source>
        <dbReference type="ARBA" id="ARBA00047561"/>
    </source>
</evidence>